<dbReference type="Gene3D" id="3.40.50.720">
    <property type="entry name" value="NAD(P)-binding Rossmann-like Domain"/>
    <property type="match status" value="1"/>
</dbReference>
<dbReference type="PANTHER" id="PTHR11540:SF16">
    <property type="entry name" value="MALATE DEHYDROGENASE, MITOCHONDRIAL"/>
    <property type="match status" value="1"/>
</dbReference>
<dbReference type="InterPro" id="IPR022383">
    <property type="entry name" value="Lactate/malate_DH_C"/>
</dbReference>
<evidence type="ECO:0000256" key="11">
    <source>
        <dbReference type="RuleBase" id="RU003405"/>
    </source>
</evidence>
<comment type="similarity">
    <text evidence="1">Belongs to the LDH/MDH superfamily. MDH type 1 family.</text>
</comment>
<feature type="binding site" evidence="8">
    <location>
        <position position="103"/>
    </location>
    <ligand>
        <name>substrate</name>
    </ligand>
</feature>
<dbReference type="PROSITE" id="PS00068">
    <property type="entry name" value="MDH"/>
    <property type="match status" value="1"/>
</dbReference>
<evidence type="ECO:0000256" key="7">
    <source>
        <dbReference type="PIRSR" id="PIRSR000102-1"/>
    </source>
</evidence>
<dbReference type="OrthoDB" id="755699at2759"/>
<feature type="binding site" evidence="9">
    <location>
        <position position="116"/>
    </location>
    <ligand>
        <name>NAD(+)</name>
        <dbReference type="ChEBI" id="CHEBI:57540"/>
    </ligand>
</feature>
<dbReference type="PIRSF" id="PIRSF000102">
    <property type="entry name" value="Lac_mal_DH"/>
    <property type="match status" value="1"/>
</dbReference>
<comment type="subunit">
    <text evidence="2">Homodimer.</text>
</comment>
<keyword evidence="4 10" id="KW-0560">Oxidoreductase</keyword>
<comment type="catalytic activity">
    <reaction evidence="6 11">
        <text>(S)-malate + NAD(+) = oxaloacetate + NADH + H(+)</text>
        <dbReference type="Rhea" id="RHEA:21432"/>
        <dbReference type="ChEBI" id="CHEBI:15378"/>
        <dbReference type="ChEBI" id="CHEBI:15589"/>
        <dbReference type="ChEBI" id="CHEBI:16452"/>
        <dbReference type="ChEBI" id="CHEBI:57540"/>
        <dbReference type="ChEBI" id="CHEBI:57945"/>
        <dbReference type="EC" id="1.1.1.37"/>
    </reaction>
</comment>
<feature type="domain" description="Lactate/malate dehydrogenase N-terminal" evidence="12">
    <location>
        <begin position="25"/>
        <end position="167"/>
    </location>
</feature>
<feature type="binding site" evidence="9">
    <location>
        <position position="252"/>
    </location>
    <ligand>
        <name>NAD(+)</name>
        <dbReference type="ChEBI" id="CHEBI:57540"/>
    </ligand>
</feature>
<feature type="domain" description="Lactate/malate dehydrogenase C-terminal" evidence="13">
    <location>
        <begin position="169"/>
        <end position="332"/>
    </location>
</feature>
<feature type="binding site" evidence="9">
    <location>
        <begin position="139"/>
        <end position="141"/>
    </location>
    <ligand>
        <name>NAD(+)</name>
        <dbReference type="ChEBI" id="CHEBI:57540"/>
    </ligand>
</feature>
<feature type="binding site" evidence="8">
    <location>
        <position position="175"/>
    </location>
    <ligand>
        <name>substrate</name>
    </ligand>
</feature>
<feature type="active site" description="Proton acceptor" evidence="7">
    <location>
        <position position="199"/>
    </location>
</feature>
<evidence type="ECO:0000256" key="9">
    <source>
        <dbReference type="PIRSR" id="PIRSR000102-3"/>
    </source>
</evidence>
<evidence type="ECO:0000259" key="13">
    <source>
        <dbReference type="Pfam" id="PF02866"/>
    </source>
</evidence>
<name>A0A0K8V892_BACLA</name>
<evidence type="ECO:0000256" key="6">
    <source>
        <dbReference type="ARBA" id="ARBA00048313"/>
    </source>
</evidence>
<feature type="binding site" evidence="8">
    <location>
        <position position="109"/>
    </location>
    <ligand>
        <name>substrate</name>
    </ligand>
</feature>
<dbReference type="InterPro" id="IPR001236">
    <property type="entry name" value="Lactate/malate_DH_N"/>
</dbReference>
<evidence type="ECO:0000259" key="12">
    <source>
        <dbReference type="Pfam" id="PF00056"/>
    </source>
</evidence>
<dbReference type="GO" id="GO:0030060">
    <property type="term" value="F:L-malate dehydrogenase (NAD+) activity"/>
    <property type="evidence" value="ECO:0007669"/>
    <property type="project" value="UniProtKB-EC"/>
</dbReference>
<evidence type="ECO:0000313" key="14">
    <source>
        <dbReference type="EMBL" id="JAI35144.1"/>
    </source>
</evidence>
<dbReference type="AlphaFoldDB" id="A0A0K8V892"/>
<keyword evidence="3 11" id="KW-0816">Tricarboxylic acid cycle</keyword>
<dbReference type="InterPro" id="IPR001557">
    <property type="entry name" value="L-lactate/malate_DH"/>
</dbReference>
<dbReference type="Pfam" id="PF00056">
    <property type="entry name" value="Ldh_1_N"/>
    <property type="match status" value="1"/>
</dbReference>
<dbReference type="CDD" id="cd01337">
    <property type="entry name" value="MDH_glyoxysomal_mitochondrial"/>
    <property type="match status" value="1"/>
</dbReference>
<dbReference type="EMBL" id="GDHF01017170">
    <property type="protein sequence ID" value="JAI35144.1"/>
    <property type="molecule type" value="Transcribed_RNA"/>
</dbReference>
<dbReference type="InterPro" id="IPR015955">
    <property type="entry name" value="Lactate_DH/Glyco_Ohase_4_C"/>
</dbReference>
<dbReference type="Gene3D" id="3.90.110.10">
    <property type="entry name" value="Lactate dehydrogenase/glycoside hydrolase, family 4, C-terminal"/>
    <property type="match status" value="1"/>
</dbReference>
<evidence type="ECO:0000256" key="10">
    <source>
        <dbReference type="RuleBase" id="RU003369"/>
    </source>
</evidence>
<dbReference type="EC" id="1.1.1.37" evidence="11"/>
<dbReference type="SUPFAM" id="SSF51735">
    <property type="entry name" value="NAD(P)-binding Rossmann-fold domains"/>
    <property type="match status" value="1"/>
</dbReference>
<feature type="binding site" evidence="9">
    <location>
        <begin position="30"/>
        <end position="36"/>
    </location>
    <ligand>
        <name>NAD(+)</name>
        <dbReference type="ChEBI" id="CHEBI:57540"/>
    </ligand>
</feature>
<dbReference type="InterPro" id="IPR036291">
    <property type="entry name" value="NAD(P)-bd_dom_sf"/>
</dbReference>
<evidence type="ECO:0000256" key="1">
    <source>
        <dbReference type="ARBA" id="ARBA00008824"/>
    </source>
</evidence>
<dbReference type="NCBIfam" id="TIGR01772">
    <property type="entry name" value="MDH_euk_gproteo"/>
    <property type="match status" value="1"/>
</dbReference>
<evidence type="ECO:0000256" key="2">
    <source>
        <dbReference type="ARBA" id="ARBA00011738"/>
    </source>
</evidence>
<feature type="binding site" evidence="8">
    <location>
        <position position="141"/>
    </location>
    <ligand>
        <name>substrate</name>
    </ligand>
</feature>
<dbReference type="FunFam" id="3.90.110.10:FF:000001">
    <property type="entry name" value="Malate dehydrogenase"/>
    <property type="match status" value="1"/>
</dbReference>
<proteinExistence type="inferred from homology"/>
<protein>
    <recommendedName>
        <fullName evidence="11">Malate dehydrogenase</fullName>
        <ecNumber evidence="11">1.1.1.37</ecNumber>
    </recommendedName>
</protein>
<dbReference type="PANTHER" id="PTHR11540">
    <property type="entry name" value="MALATE AND LACTATE DEHYDROGENASE"/>
    <property type="match status" value="1"/>
</dbReference>
<dbReference type="InterPro" id="IPR001252">
    <property type="entry name" value="Malate_DH_AS"/>
</dbReference>
<keyword evidence="5 9" id="KW-0520">NAD</keyword>
<dbReference type="FunFam" id="3.40.50.720:FF:000013">
    <property type="entry name" value="Malate dehydrogenase"/>
    <property type="match status" value="1"/>
</dbReference>
<evidence type="ECO:0000256" key="4">
    <source>
        <dbReference type="ARBA" id="ARBA00023002"/>
    </source>
</evidence>
<dbReference type="GO" id="GO:0006108">
    <property type="term" value="P:malate metabolic process"/>
    <property type="evidence" value="ECO:0007669"/>
    <property type="project" value="InterPro"/>
</dbReference>
<evidence type="ECO:0000256" key="3">
    <source>
        <dbReference type="ARBA" id="ARBA00022532"/>
    </source>
</evidence>
<evidence type="ECO:0000256" key="8">
    <source>
        <dbReference type="PIRSR" id="PIRSR000102-2"/>
    </source>
</evidence>
<dbReference type="InterPro" id="IPR010097">
    <property type="entry name" value="Malate_DH_type1"/>
</dbReference>
<organism evidence="14">
    <name type="scientific">Bactrocera latifrons</name>
    <name type="common">Malaysian fruit fly</name>
    <name type="synonym">Chaetodacus latifrons</name>
    <dbReference type="NCBI Taxonomy" id="174628"/>
    <lineage>
        <taxon>Eukaryota</taxon>
        <taxon>Metazoa</taxon>
        <taxon>Ecdysozoa</taxon>
        <taxon>Arthropoda</taxon>
        <taxon>Hexapoda</taxon>
        <taxon>Insecta</taxon>
        <taxon>Pterygota</taxon>
        <taxon>Neoptera</taxon>
        <taxon>Endopterygota</taxon>
        <taxon>Diptera</taxon>
        <taxon>Brachycera</taxon>
        <taxon>Muscomorpha</taxon>
        <taxon>Tephritoidea</taxon>
        <taxon>Tephritidae</taxon>
        <taxon>Bactrocera</taxon>
        <taxon>Bactrocera</taxon>
    </lineage>
</organism>
<accession>A0A0K8V892</accession>
<dbReference type="Pfam" id="PF02866">
    <property type="entry name" value="Ldh_1_C"/>
    <property type="match status" value="1"/>
</dbReference>
<reference evidence="14" key="1">
    <citation type="submission" date="2015-06" db="EMBL/GenBank/DDBJ databases">
        <authorList>
            <person name="Hoefler B.C."/>
            <person name="Straight P.D."/>
        </authorList>
    </citation>
    <scope>NUCLEOTIDE SEQUENCE</scope>
</reference>
<gene>
    <name evidence="14" type="primary">MDH2_0</name>
    <name evidence="14" type="ORF">c0_g1_i1</name>
</gene>
<dbReference type="GO" id="GO:0005739">
    <property type="term" value="C:mitochondrion"/>
    <property type="evidence" value="ECO:0007669"/>
    <property type="project" value="TreeGrafter"/>
</dbReference>
<feature type="binding site" evidence="9">
    <location>
        <position position="56"/>
    </location>
    <ligand>
        <name>NAD(+)</name>
        <dbReference type="ChEBI" id="CHEBI:57540"/>
    </ligand>
</feature>
<evidence type="ECO:0000256" key="5">
    <source>
        <dbReference type="ARBA" id="ARBA00023027"/>
    </source>
</evidence>
<dbReference type="GO" id="GO:0006099">
    <property type="term" value="P:tricarboxylic acid cycle"/>
    <property type="evidence" value="ECO:0007669"/>
    <property type="project" value="UniProtKB-KW"/>
</dbReference>
<dbReference type="SUPFAM" id="SSF56327">
    <property type="entry name" value="LDH C-terminal domain-like"/>
    <property type="match status" value="1"/>
</dbReference>
<sequence length="351" mass="38177">MNSLKFRQITRLVRNFGTTTRNDFKVAVIGSSGGIGQPLSLLLKRNKLVSKLSIYDIKKTPGVYADLSHIDTKICIEGFQCAENLPAALEKAHVVMVVGGTARKPGMKREDLFNKNASVVEEIANVVADKCPKALFCIVTNPVNSCVPLAAEVLKKKNVFDPKRLFGITTLDLVRSRTFIAQILGVEPSKVVMPVIGGHSGQTILPVLSQCKPSLKLDKEKATKLIKRIQEAGTEVVKAKDQDGGGSATLSMAHAAILFTEALLKGLKGDGKPVKCSYVASDVSDCAYFSTPLQLGKNGVEKNLGLPKLSADEEKLYCIAVEQLKKDIQKGIDYFKKSNKDDKKDKKDKKC</sequence>